<feature type="compositionally biased region" description="Polar residues" evidence="1">
    <location>
        <begin position="147"/>
        <end position="157"/>
    </location>
</feature>
<feature type="compositionally biased region" description="Basic and acidic residues" evidence="1">
    <location>
        <begin position="112"/>
        <end position="145"/>
    </location>
</feature>
<dbReference type="AlphaFoldDB" id="A0A9D4SFE4"/>
<dbReference type="Proteomes" id="UP000828236">
    <property type="component" value="Unassembled WGS sequence"/>
</dbReference>
<evidence type="ECO:0000259" key="2">
    <source>
        <dbReference type="PROSITE" id="PS50940"/>
    </source>
</evidence>
<name>A0A9D4SFE4_DERFA</name>
<dbReference type="EMBL" id="SDOV01000007">
    <property type="protein sequence ID" value="KAH7640027.1"/>
    <property type="molecule type" value="Genomic_DNA"/>
</dbReference>
<proteinExistence type="predicted"/>
<dbReference type="Gene3D" id="2.170.140.10">
    <property type="entry name" value="Chitin binding domain"/>
    <property type="match status" value="1"/>
</dbReference>
<feature type="domain" description="Chitin-binding type-2" evidence="2">
    <location>
        <begin position="31"/>
        <end position="99"/>
    </location>
</feature>
<dbReference type="GO" id="GO:0008061">
    <property type="term" value="F:chitin binding"/>
    <property type="evidence" value="ECO:0007669"/>
    <property type="project" value="InterPro"/>
</dbReference>
<accession>A0A9D4SFE4</accession>
<dbReference type="SUPFAM" id="SSF57625">
    <property type="entry name" value="Invertebrate chitin-binding proteins"/>
    <property type="match status" value="1"/>
</dbReference>
<evidence type="ECO:0000313" key="3">
    <source>
        <dbReference type="EMBL" id="KAH7640027.1"/>
    </source>
</evidence>
<protein>
    <submittedName>
        <fullName evidence="3">Histidine-rich glycoprotein-like</fullName>
    </submittedName>
</protein>
<organism evidence="3">
    <name type="scientific">Dermatophagoides farinae</name>
    <name type="common">American house dust mite</name>
    <dbReference type="NCBI Taxonomy" id="6954"/>
    <lineage>
        <taxon>Eukaryota</taxon>
        <taxon>Metazoa</taxon>
        <taxon>Ecdysozoa</taxon>
        <taxon>Arthropoda</taxon>
        <taxon>Chelicerata</taxon>
        <taxon>Arachnida</taxon>
        <taxon>Acari</taxon>
        <taxon>Acariformes</taxon>
        <taxon>Sarcoptiformes</taxon>
        <taxon>Astigmata</taxon>
        <taxon>Psoroptidia</taxon>
        <taxon>Analgoidea</taxon>
        <taxon>Pyroglyphidae</taxon>
        <taxon>Dermatophagoidinae</taxon>
        <taxon>Dermatophagoides</taxon>
    </lineage>
</organism>
<comment type="caution">
    <text evidence="3">The sequence shown here is derived from an EMBL/GenBank/DDBJ whole genome shotgun (WGS) entry which is preliminary data.</text>
</comment>
<dbReference type="InterPro" id="IPR036508">
    <property type="entry name" value="Chitin-bd_dom_sf"/>
</dbReference>
<reference evidence="3" key="2">
    <citation type="journal article" date="2021" name="World Allergy Organ. J.">
        <title>Chromosome-level assembly of Dermatophagoides farinae genome and transcriptome reveals two novel allergens Der f 37 and Der f 39.</title>
        <authorList>
            <person name="Chen J."/>
            <person name="Cai Z."/>
            <person name="Fan D."/>
            <person name="Hu J."/>
            <person name="Hou Y."/>
            <person name="He Y."/>
            <person name="Zhang Z."/>
            <person name="Zhao Z."/>
            <person name="Gao P."/>
            <person name="Hu W."/>
            <person name="Sun J."/>
            <person name="Li J."/>
            <person name="Ji K."/>
        </authorList>
    </citation>
    <scope>NUCLEOTIDE SEQUENCE</scope>
    <source>
        <strain evidence="3">JKM2019</strain>
    </source>
</reference>
<sequence length="194" mass="22888">MDNFIISSVFRSIVIVSSANAEDAAIDYRQFIKCPEHPDSSRYLRNPYDCSSFYRCYVENGIRLAIWNCPNDQYFDEDPNVQTCIRINDYLAKYHECKTIPLPTARPPTQRPTERPTEKPTEKPTQRPTERPTEKPTQRPTERPTENQPKNQHNDQLNVRRKNQPKNQHNDQLNVRRKNQPKNQHNDQPKTNTN</sequence>
<feature type="region of interest" description="Disordered" evidence="1">
    <location>
        <begin position="101"/>
        <end position="194"/>
    </location>
</feature>
<dbReference type="PROSITE" id="PS50940">
    <property type="entry name" value="CHIT_BIND_II"/>
    <property type="match status" value="1"/>
</dbReference>
<dbReference type="InterPro" id="IPR002557">
    <property type="entry name" value="Chitin-bd_dom"/>
</dbReference>
<dbReference type="Pfam" id="PF01607">
    <property type="entry name" value="CBM_14"/>
    <property type="match status" value="1"/>
</dbReference>
<reference evidence="3" key="1">
    <citation type="submission" date="2020-06" db="EMBL/GenBank/DDBJ databases">
        <authorList>
            <person name="Ji K."/>
            <person name="Li J."/>
        </authorList>
    </citation>
    <scope>NUCLEOTIDE SEQUENCE</scope>
    <source>
        <strain evidence="3">JKM2019</strain>
        <tissue evidence="3">Whole body</tissue>
    </source>
</reference>
<gene>
    <name evidence="3" type="ORF">HUG17_4060</name>
</gene>
<evidence type="ECO:0000256" key="1">
    <source>
        <dbReference type="SAM" id="MobiDB-lite"/>
    </source>
</evidence>
<dbReference type="GO" id="GO:0005576">
    <property type="term" value="C:extracellular region"/>
    <property type="evidence" value="ECO:0007669"/>
    <property type="project" value="InterPro"/>
</dbReference>